<evidence type="ECO:0000313" key="3">
    <source>
        <dbReference type="Proteomes" id="UP001303046"/>
    </source>
</evidence>
<dbReference type="EMBL" id="JAVFWL010000003">
    <property type="protein sequence ID" value="KAK6745135.1"/>
    <property type="molecule type" value="Genomic_DNA"/>
</dbReference>
<reference evidence="2 3" key="1">
    <citation type="submission" date="2023-08" db="EMBL/GenBank/DDBJ databases">
        <title>A Necator americanus chromosomal reference genome.</title>
        <authorList>
            <person name="Ilik V."/>
            <person name="Petrzelkova K.J."/>
            <person name="Pardy F."/>
            <person name="Fuh T."/>
            <person name="Niatou-Singa F.S."/>
            <person name="Gouil Q."/>
            <person name="Baker L."/>
            <person name="Ritchie M.E."/>
            <person name="Jex A.R."/>
            <person name="Gazzola D."/>
            <person name="Li H."/>
            <person name="Toshio Fujiwara R."/>
            <person name="Zhan B."/>
            <person name="Aroian R.V."/>
            <person name="Pafco B."/>
            <person name="Schwarz E.M."/>
        </authorList>
    </citation>
    <scope>NUCLEOTIDE SEQUENCE [LARGE SCALE GENOMIC DNA]</scope>
    <source>
        <strain evidence="2 3">Aroian</strain>
        <tissue evidence="2">Whole animal</tissue>
    </source>
</reference>
<protein>
    <recommendedName>
        <fullName evidence="1">Phlebovirus glycoprotein G2 fusion domain-containing protein</fullName>
    </recommendedName>
</protein>
<evidence type="ECO:0000259" key="1">
    <source>
        <dbReference type="Pfam" id="PF07245"/>
    </source>
</evidence>
<sequence length="103" mass="11441">MLPQMPMLSSTFVTDGQTTAVTKPVSSEQLIPNTVGQLQCMSHSNAKHSYFPSNAYLCSPATNQAVYTCSNEDISELFKKTSPQFTENVLIYQYKTEIIAKPK</sequence>
<gene>
    <name evidence="2" type="primary">Necator_chrIII.g12463</name>
    <name evidence="2" type="ORF">RB195_011697</name>
</gene>
<name>A0ABR1D4I6_NECAM</name>
<evidence type="ECO:0000313" key="2">
    <source>
        <dbReference type="EMBL" id="KAK6745135.1"/>
    </source>
</evidence>
<organism evidence="2 3">
    <name type="scientific">Necator americanus</name>
    <name type="common">Human hookworm</name>
    <dbReference type="NCBI Taxonomy" id="51031"/>
    <lineage>
        <taxon>Eukaryota</taxon>
        <taxon>Metazoa</taxon>
        <taxon>Ecdysozoa</taxon>
        <taxon>Nematoda</taxon>
        <taxon>Chromadorea</taxon>
        <taxon>Rhabditida</taxon>
        <taxon>Rhabditina</taxon>
        <taxon>Rhabditomorpha</taxon>
        <taxon>Strongyloidea</taxon>
        <taxon>Ancylostomatidae</taxon>
        <taxon>Bunostominae</taxon>
        <taxon>Necator</taxon>
    </lineage>
</organism>
<dbReference type="Proteomes" id="UP001303046">
    <property type="component" value="Unassembled WGS sequence"/>
</dbReference>
<feature type="domain" description="Phlebovirus glycoprotein G2 fusion" evidence="1">
    <location>
        <begin position="2"/>
        <end position="101"/>
    </location>
</feature>
<accession>A0ABR1D4I6</accession>
<dbReference type="Pfam" id="PF07245">
    <property type="entry name" value="Phlebovirus_G2"/>
    <property type="match status" value="1"/>
</dbReference>
<proteinExistence type="predicted"/>
<dbReference type="InterPro" id="IPR009878">
    <property type="entry name" value="Phlebovirus_G2_fusion"/>
</dbReference>
<comment type="caution">
    <text evidence="2">The sequence shown here is derived from an EMBL/GenBank/DDBJ whole genome shotgun (WGS) entry which is preliminary data.</text>
</comment>
<keyword evidence="3" id="KW-1185">Reference proteome</keyword>